<dbReference type="AlphaFoldDB" id="A0A2G1QKE3"/>
<evidence type="ECO:0000313" key="1">
    <source>
        <dbReference type="EMBL" id="PHP65997.1"/>
    </source>
</evidence>
<keyword evidence="2" id="KW-1185">Reference proteome</keyword>
<dbReference type="RefSeq" id="WP_099307548.1">
    <property type="nucleotide sequence ID" value="NZ_PDVP01000011.1"/>
</dbReference>
<sequence length="149" mass="16316">MKLVPGDIVEIETPGGPAHVQVIHDHPSYPEVVRVLTGLQTARPADLEALARQETRFIAMLPLGRALETGRVRGTRLGTAAIPAECKAFPTFRMPIRDRQGNVVYWWLWDGEGLSHAGDLTAEQALLPIREVMPAETFVARLAGGLDET</sequence>
<protein>
    <submittedName>
        <fullName evidence="1">Uncharacterized protein</fullName>
    </submittedName>
</protein>
<dbReference type="EMBL" id="PDVP01000011">
    <property type="protein sequence ID" value="PHP65997.1"/>
    <property type="molecule type" value="Genomic_DNA"/>
</dbReference>
<dbReference type="OrthoDB" id="9090824at2"/>
<accession>A0A2G1QKE3</accession>
<comment type="caution">
    <text evidence="1">The sequence shown here is derived from an EMBL/GenBank/DDBJ whole genome shotgun (WGS) entry which is preliminary data.</text>
</comment>
<organism evidence="1 2">
    <name type="scientific">Zhengella mangrovi</name>
    <dbReference type="NCBI Taxonomy" id="1982044"/>
    <lineage>
        <taxon>Bacteria</taxon>
        <taxon>Pseudomonadati</taxon>
        <taxon>Pseudomonadota</taxon>
        <taxon>Alphaproteobacteria</taxon>
        <taxon>Hyphomicrobiales</taxon>
        <taxon>Notoacmeibacteraceae</taxon>
        <taxon>Zhengella</taxon>
    </lineage>
</organism>
<dbReference type="Proteomes" id="UP000221168">
    <property type="component" value="Unassembled WGS sequence"/>
</dbReference>
<name>A0A2G1QKE3_9HYPH</name>
<reference evidence="1 2" key="1">
    <citation type="submission" date="2017-10" db="EMBL/GenBank/DDBJ databases">
        <title>Sedimentibacterium mangrovi gen. nov., sp. nov., a novel member of family Phyllobacteriacea isolated from mangrove sediment.</title>
        <authorList>
            <person name="Liao H."/>
            <person name="Tian Y."/>
        </authorList>
    </citation>
    <scope>NUCLEOTIDE SEQUENCE [LARGE SCALE GENOMIC DNA]</scope>
    <source>
        <strain evidence="1 2">X9-2-2</strain>
    </source>
</reference>
<evidence type="ECO:0000313" key="2">
    <source>
        <dbReference type="Proteomes" id="UP000221168"/>
    </source>
</evidence>
<proteinExistence type="predicted"/>
<gene>
    <name evidence="1" type="ORF">CSC94_16770</name>
</gene>